<organism evidence="9 10">
    <name type="scientific">Kordia antarctica</name>
    <dbReference type="NCBI Taxonomy" id="1218801"/>
    <lineage>
        <taxon>Bacteria</taxon>
        <taxon>Pseudomonadati</taxon>
        <taxon>Bacteroidota</taxon>
        <taxon>Flavobacteriia</taxon>
        <taxon>Flavobacteriales</taxon>
        <taxon>Flavobacteriaceae</taxon>
        <taxon>Kordia</taxon>
    </lineage>
</organism>
<dbReference type="PANTHER" id="PTHR23517">
    <property type="entry name" value="RESISTANCE PROTEIN MDTM, PUTATIVE-RELATED-RELATED"/>
    <property type="match status" value="1"/>
</dbReference>
<evidence type="ECO:0000313" key="10">
    <source>
        <dbReference type="Proteomes" id="UP000464657"/>
    </source>
</evidence>
<comment type="subcellular location">
    <subcellularLocation>
        <location evidence="1">Cell membrane</location>
        <topology evidence="1">Multi-pass membrane protein</topology>
    </subcellularLocation>
</comment>
<reference evidence="9 10" key="1">
    <citation type="journal article" date="2013" name="Int. J. Syst. Evol. Microbiol.">
        <title>Kordia antarctica sp. nov., isolated from Antarctic seawater.</title>
        <authorList>
            <person name="Baek K."/>
            <person name="Choi A."/>
            <person name="Kang I."/>
            <person name="Lee K."/>
            <person name="Cho J.C."/>
        </authorList>
    </citation>
    <scope>NUCLEOTIDE SEQUENCE [LARGE SCALE GENOMIC DNA]</scope>
    <source>
        <strain evidence="9 10">IMCC3317</strain>
    </source>
</reference>
<dbReference type="RefSeq" id="WP_160128794.1">
    <property type="nucleotide sequence ID" value="NZ_CP019288.1"/>
</dbReference>
<dbReference type="SUPFAM" id="SSF103473">
    <property type="entry name" value="MFS general substrate transporter"/>
    <property type="match status" value="1"/>
</dbReference>
<keyword evidence="6 7" id="KW-0472">Membrane</keyword>
<keyword evidence="4 7" id="KW-0812">Transmembrane</keyword>
<feature type="transmembrane region" description="Helical" evidence="7">
    <location>
        <begin position="93"/>
        <end position="124"/>
    </location>
</feature>
<dbReference type="Proteomes" id="UP000464657">
    <property type="component" value="Chromosome"/>
</dbReference>
<evidence type="ECO:0000256" key="7">
    <source>
        <dbReference type="SAM" id="Phobius"/>
    </source>
</evidence>
<feature type="transmembrane region" description="Helical" evidence="7">
    <location>
        <begin position="288"/>
        <end position="306"/>
    </location>
</feature>
<evidence type="ECO:0000256" key="6">
    <source>
        <dbReference type="ARBA" id="ARBA00023136"/>
    </source>
</evidence>
<feature type="transmembrane region" description="Helical" evidence="7">
    <location>
        <begin position="263"/>
        <end position="281"/>
    </location>
</feature>
<name>A0A7L4ZJH5_9FLAO</name>
<dbReference type="PROSITE" id="PS50850">
    <property type="entry name" value="MFS"/>
    <property type="match status" value="1"/>
</dbReference>
<keyword evidence="2" id="KW-0813">Transport</keyword>
<feature type="domain" description="Major facilitator superfamily (MFS) profile" evidence="8">
    <location>
        <begin position="1"/>
        <end position="200"/>
    </location>
</feature>
<feature type="transmembrane region" description="Helical" evidence="7">
    <location>
        <begin position="348"/>
        <end position="369"/>
    </location>
</feature>
<dbReference type="Gene3D" id="1.20.1250.20">
    <property type="entry name" value="MFS general substrate transporter like domains"/>
    <property type="match status" value="2"/>
</dbReference>
<protein>
    <submittedName>
        <fullName evidence="9">Dipeptide permease D</fullName>
    </submittedName>
</protein>
<dbReference type="PANTHER" id="PTHR23517:SF15">
    <property type="entry name" value="PROTON-DEPENDENT OLIGOPEPTIDE FAMILY TRANSPORT PROTEIN"/>
    <property type="match status" value="1"/>
</dbReference>
<evidence type="ECO:0000256" key="1">
    <source>
        <dbReference type="ARBA" id="ARBA00004651"/>
    </source>
</evidence>
<evidence type="ECO:0000313" key="9">
    <source>
        <dbReference type="EMBL" id="QHI36064.1"/>
    </source>
</evidence>
<dbReference type="AlphaFoldDB" id="A0A7L4ZJH5"/>
<keyword evidence="3" id="KW-1003">Cell membrane</keyword>
<dbReference type="EMBL" id="CP019288">
    <property type="protein sequence ID" value="QHI36064.1"/>
    <property type="molecule type" value="Genomic_DNA"/>
</dbReference>
<evidence type="ECO:0000256" key="2">
    <source>
        <dbReference type="ARBA" id="ARBA00022448"/>
    </source>
</evidence>
<evidence type="ECO:0000256" key="4">
    <source>
        <dbReference type="ARBA" id="ARBA00022692"/>
    </source>
</evidence>
<feature type="transmembrane region" description="Helical" evidence="7">
    <location>
        <begin position="174"/>
        <end position="194"/>
    </location>
</feature>
<gene>
    <name evidence="9" type="primary">dtpD</name>
    <name evidence="9" type="ORF">IMCC3317_14170</name>
</gene>
<dbReference type="GO" id="GO:0022857">
    <property type="term" value="F:transmembrane transporter activity"/>
    <property type="evidence" value="ECO:0007669"/>
    <property type="project" value="InterPro"/>
</dbReference>
<evidence type="ECO:0000259" key="8">
    <source>
        <dbReference type="PROSITE" id="PS50850"/>
    </source>
</evidence>
<proteinExistence type="predicted"/>
<feature type="transmembrane region" description="Helical" evidence="7">
    <location>
        <begin position="381"/>
        <end position="401"/>
    </location>
</feature>
<dbReference type="Pfam" id="PF00854">
    <property type="entry name" value="PTR2"/>
    <property type="match status" value="1"/>
</dbReference>
<dbReference type="InterPro" id="IPR020846">
    <property type="entry name" value="MFS_dom"/>
</dbReference>
<feature type="transmembrane region" description="Helical" evidence="7">
    <location>
        <begin position="214"/>
        <end position="231"/>
    </location>
</feature>
<dbReference type="GO" id="GO:0005886">
    <property type="term" value="C:plasma membrane"/>
    <property type="evidence" value="ECO:0007669"/>
    <property type="project" value="UniProtKB-SubCell"/>
</dbReference>
<keyword evidence="10" id="KW-1185">Reference proteome</keyword>
<dbReference type="InterPro" id="IPR036259">
    <property type="entry name" value="MFS_trans_sf"/>
</dbReference>
<dbReference type="InterPro" id="IPR050171">
    <property type="entry name" value="MFS_Transporters"/>
</dbReference>
<evidence type="ECO:0000256" key="5">
    <source>
        <dbReference type="ARBA" id="ARBA00022989"/>
    </source>
</evidence>
<dbReference type="InterPro" id="IPR000109">
    <property type="entry name" value="POT_fam"/>
</dbReference>
<feature type="transmembrane region" description="Helical" evidence="7">
    <location>
        <begin position="51"/>
        <end position="73"/>
    </location>
</feature>
<dbReference type="KEGG" id="kan:IMCC3317_14170"/>
<keyword evidence="5 7" id="KW-1133">Transmembrane helix</keyword>
<feature type="transmembrane region" description="Helical" evidence="7">
    <location>
        <begin position="145"/>
        <end position="168"/>
    </location>
</feature>
<evidence type="ECO:0000256" key="3">
    <source>
        <dbReference type="ARBA" id="ARBA00022475"/>
    </source>
</evidence>
<feature type="transmembrane region" description="Helical" evidence="7">
    <location>
        <begin position="312"/>
        <end position="336"/>
    </location>
</feature>
<sequence>MQKITHQKHSVYSVIYLIATLFERAGYYGLRVLLVVYLTSELLLNGGTESLSYPVVLSIYGIFISTLIGTQFLGGLLGDLVFKNKNAIILGGILQAIGAFILCIPSITAVYIGLGFITIGTGLYRPNIMAYFGKLYTNNTKLLDAAYTIHYGFINLGAFIGVLLLGYIGEIYGWMYGFGLAGVFFLISIVLPLLSKEKIVKNKDLKQFALNHRILKIVLVILVVGLFWALFEIGYLKRIESQISLSKVVSFENLDSIFQQLESFFMIPVVIVFAILWSWYYNHQFVKLAIGFIFAVASYGILFLIPEVVTIYHFWLFIFSLFLLTLAEIHIAPILYATLAKYGNPKYLATLIASSLVLTRLFFAMHQLFSDEIYEDSSFTLKIAFGGMFIFAVILSAGVILGRKYLKSNA</sequence>
<accession>A0A7L4ZJH5</accession>
<dbReference type="OrthoDB" id="1160395at2"/>